<evidence type="ECO:0000256" key="1">
    <source>
        <dbReference type="ARBA" id="ARBA00004429"/>
    </source>
</evidence>
<dbReference type="Pfam" id="PF04290">
    <property type="entry name" value="DctQ"/>
    <property type="match status" value="1"/>
</dbReference>
<dbReference type="PANTHER" id="PTHR35011">
    <property type="entry name" value="2,3-DIKETO-L-GULONATE TRAP TRANSPORTER SMALL PERMEASE PROTEIN YIAM"/>
    <property type="match status" value="1"/>
</dbReference>
<dbReference type="GO" id="GO:0005886">
    <property type="term" value="C:plasma membrane"/>
    <property type="evidence" value="ECO:0007669"/>
    <property type="project" value="UniProtKB-SubCell"/>
</dbReference>
<accession>A0A2T8HXM3</accession>
<feature type="transmembrane region" description="Helical" evidence="9">
    <location>
        <begin position="134"/>
        <end position="154"/>
    </location>
</feature>
<comment type="subcellular location">
    <subcellularLocation>
        <location evidence="1 9">Cell inner membrane</location>
        <topology evidence="1 9">Multi-pass membrane protein</topology>
    </subcellularLocation>
</comment>
<dbReference type="OrthoDB" id="4250245at2"/>
<evidence type="ECO:0000313" key="11">
    <source>
        <dbReference type="EMBL" id="PVH30112.1"/>
    </source>
</evidence>
<proteinExistence type="inferred from homology"/>
<dbReference type="AlphaFoldDB" id="A0A2T8HXM3"/>
<keyword evidence="3" id="KW-1003">Cell membrane</keyword>
<name>A0A2T8HXM3_9RHOB</name>
<dbReference type="InterPro" id="IPR055348">
    <property type="entry name" value="DctQ"/>
</dbReference>
<dbReference type="GO" id="GO:0022857">
    <property type="term" value="F:transmembrane transporter activity"/>
    <property type="evidence" value="ECO:0007669"/>
    <property type="project" value="UniProtKB-UniRule"/>
</dbReference>
<dbReference type="PANTHER" id="PTHR35011:SF2">
    <property type="entry name" value="2,3-DIKETO-L-GULONATE TRAP TRANSPORTER SMALL PERMEASE PROTEIN YIAM"/>
    <property type="match status" value="1"/>
</dbReference>
<dbReference type="InterPro" id="IPR007387">
    <property type="entry name" value="TRAP_DctQ"/>
</dbReference>
<feature type="domain" description="Tripartite ATP-independent periplasmic transporters DctQ component" evidence="10">
    <location>
        <begin position="32"/>
        <end position="158"/>
    </location>
</feature>
<comment type="caution">
    <text evidence="11">The sequence shown here is derived from an EMBL/GenBank/DDBJ whole genome shotgun (WGS) entry which is preliminary data.</text>
</comment>
<evidence type="ECO:0000256" key="7">
    <source>
        <dbReference type="ARBA" id="ARBA00023136"/>
    </source>
</evidence>
<keyword evidence="12" id="KW-1185">Reference proteome</keyword>
<evidence type="ECO:0000256" key="8">
    <source>
        <dbReference type="ARBA" id="ARBA00038436"/>
    </source>
</evidence>
<dbReference type="RefSeq" id="WP_116556517.1">
    <property type="nucleotide sequence ID" value="NZ_JBLWXM010000006.1"/>
</dbReference>
<comment type="subunit">
    <text evidence="9">The complex comprises the extracytoplasmic solute receptor protein and the two transmembrane proteins.</text>
</comment>
<sequence>MTRASLWTTFRRAIALCRRLVEAAATLAFGAMTLLFAYTIIMRYLVGTPSRWSDELIVILFLWVVFGASAMVVPMRDHIAVGLLVDSIPPRAGHWLTVLGSVVAGVILLVSLPVTLDYIAFLWRERTPALRWPLSQVFFIFGIFQGLAGLRLILSAFDPYKGDAALTRQDEPT</sequence>
<feature type="transmembrane region" description="Helical" evidence="9">
    <location>
        <begin position="20"/>
        <end position="44"/>
    </location>
</feature>
<comment type="function">
    <text evidence="9">Part of the tripartite ATP-independent periplasmic (TRAP) transport system.</text>
</comment>
<evidence type="ECO:0000259" key="10">
    <source>
        <dbReference type="Pfam" id="PF04290"/>
    </source>
</evidence>
<evidence type="ECO:0000256" key="2">
    <source>
        <dbReference type="ARBA" id="ARBA00022448"/>
    </source>
</evidence>
<evidence type="ECO:0000256" key="9">
    <source>
        <dbReference type="RuleBase" id="RU369079"/>
    </source>
</evidence>
<keyword evidence="6 9" id="KW-1133">Transmembrane helix</keyword>
<dbReference type="GO" id="GO:0015740">
    <property type="term" value="P:C4-dicarboxylate transport"/>
    <property type="evidence" value="ECO:0007669"/>
    <property type="project" value="TreeGrafter"/>
</dbReference>
<organism evidence="11 12">
    <name type="scientific">Pararhodobacter oceanensis</name>
    <dbReference type="NCBI Taxonomy" id="2172121"/>
    <lineage>
        <taxon>Bacteria</taxon>
        <taxon>Pseudomonadati</taxon>
        <taxon>Pseudomonadota</taxon>
        <taxon>Alphaproteobacteria</taxon>
        <taxon>Rhodobacterales</taxon>
        <taxon>Paracoccaceae</taxon>
        <taxon>Pararhodobacter</taxon>
    </lineage>
</organism>
<keyword evidence="5 9" id="KW-0812">Transmembrane</keyword>
<dbReference type="EMBL" id="QDKM01000001">
    <property type="protein sequence ID" value="PVH30112.1"/>
    <property type="molecule type" value="Genomic_DNA"/>
</dbReference>
<feature type="transmembrane region" description="Helical" evidence="9">
    <location>
        <begin position="56"/>
        <end position="74"/>
    </location>
</feature>
<evidence type="ECO:0000256" key="4">
    <source>
        <dbReference type="ARBA" id="ARBA00022519"/>
    </source>
</evidence>
<evidence type="ECO:0000256" key="3">
    <source>
        <dbReference type="ARBA" id="ARBA00022475"/>
    </source>
</evidence>
<comment type="similarity">
    <text evidence="8 9">Belongs to the TRAP transporter small permease family.</text>
</comment>
<feature type="transmembrane region" description="Helical" evidence="9">
    <location>
        <begin position="95"/>
        <end position="114"/>
    </location>
</feature>
<evidence type="ECO:0000256" key="5">
    <source>
        <dbReference type="ARBA" id="ARBA00022692"/>
    </source>
</evidence>
<protein>
    <recommendedName>
        <fullName evidence="9">TRAP transporter small permease protein</fullName>
    </recommendedName>
</protein>
<gene>
    <name evidence="11" type="ORF">DDE20_00635</name>
</gene>
<keyword evidence="7 9" id="KW-0472">Membrane</keyword>
<evidence type="ECO:0000256" key="6">
    <source>
        <dbReference type="ARBA" id="ARBA00022989"/>
    </source>
</evidence>
<reference evidence="11 12" key="1">
    <citation type="submission" date="2018-04" db="EMBL/GenBank/DDBJ databases">
        <title>Pararhodobacter oceanense sp. nov., isolated from marine intertidal sediment.</title>
        <authorList>
            <person name="Wang X.-L."/>
            <person name="Du Z.-J."/>
        </authorList>
    </citation>
    <scope>NUCLEOTIDE SEQUENCE [LARGE SCALE GENOMIC DNA]</scope>
    <source>
        <strain evidence="11 12">AM505</strain>
    </source>
</reference>
<keyword evidence="2 9" id="KW-0813">Transport</keyword>
<evidence type="ECO:0000313" key="12">
    <source>
        <dbReference type="Proteomes" id="UP000245911"/>
    </source>
</evidence>
<dbReference type="Proteomes" id="UP000245911">
    <property type="component" value="Unassembled WGS sequence"/>
</dbReference>
<keyword evidence="4 9" id="KW-0997">Cell inner membrane</keyword>